<gene>
    <name evidence="13" type="ORF">UBRO2_01141</name>
    <name evidence="12" type="ORF">UBRO_05651</name>
</gene>
<dbReference type="FunFam" id="3.30.160.60:FF:000031">
    <property type="entry name" value="GLI family zinc finger 3"/>
    <property type="match status" value="1"/>
</dbReference>
<feature type="compositionally biased region" description="Basic and acidic residues" evidence="10">
    <location>
        <begin position="332"/>
        <end position="347"/>
    </location>
</feature>
<dbReference type="PANTHER" id="PTHR45718">
    <property type="entry name" value="TRANSCRIPTIONAL ACTIVATOR CUBITUS INTERRUPTUS"/>
    <property type="match status" value="1"/>
</dbReference>
<dbReference type="PROSITE" id="PS50157">
    <property type="entry name" value="ZINC_FINGER_C2H2_2"/>
    <property type="match status" value="2"/>
</dbReference>
<dbReference type="AlphaFoldDB" id="A0A1K0H8T2"/>
<feature type="region of interest" description="Disordered" evidence="10">
    <location>
        <begin position="219"/>
        <end position="264"/>
    </location>
</feature>
<dbReference type="PANTHER" id="PTHR45718:SF8">
    <property type="entry name" value="GLIS FAMILY ZINC FINGER 2"/>
    <property type="match status" value="1"/>
</dbReference>
<dbReference type="InterPro" id="IPR056436">
    <property type="entry name" value="Znf-C2H2_ZIC1-5/GLI1-3-like"/>
</dbReference>
<feature type="domain" description="C2H2-type" evidence="11">
    <location>
        <begin position="189"/>
        <end position="214"/>
    </location>
</feature>
<evidence type="ECO:0000256" key="8">
    <source>
        <dbReference type="ARBA" id="ARBA00023242"/>
    </source>
</evidence>
<evidence type="ECO:0000259" key="11">
    <source>
        <dbReference type="PROSITE" id="PS50157"/>
    </source>
</evidence>
<evidence type="ECO:0000256" key="9">
    <source>
        <dbReference type="PROSITE-ProRule" id="PRU00042"/>
    </source>
</evidence>
<feature type="compositionally biased region" description="Polar residues" evidence="10">
    <location>
        <begin position="72"/>
        <end position="98"/>
    </location>
</feature>
<dbReference type="EMBL" id="LT558130">
    <property type="protein sequence ID" value="SAM84411.1"/>
    <property type="molecule type" value="Genomic_DNA"/>
</dbReference>
<keyword evidence="5 9" id="KW-0863">Zinc-finger</keyword>
<evidence type="ECO:0000256" key="10">
    <source>
        <dbReference type="SAM" id="MobiDB-lite"/>
    </source>
</evidence>
<keyword evidence="7" id="KW-0238">DNA-binding</keyword>
<sequence length="557" mass="59967">MPRKKIVPIDQSAPAATPSTRRLGSSAAPERPPSPASSLGPPSSPHNPPPGQRSKQPNSNAASAMPARVPSPTLSEISTSASEGGQDGAPSTNQQRLRSASPEGDELADESVREPVANNDAQVTCQWNDCGETFNSLQPFIDHLHHQHIGIHKSKYMCEWTGCIRKGKRQTSRFALLSHLRSHTGEKPFTCPRPECDKSFTRSDALSKHMRVQHNIITAGSRKAAASSAAAQEETPEDTSILTGEGADSASPAKPAGVGAATGDSLGDELLELAEGEEGFPLTKGASGESNLNTMTAEELGIQDRLHPDNDTEQARRTEAVLGRALRTWAKDMRERQRNRKLREPPIRPRNGLGVDADDLLNGTASTSTAGVKRTRPTDYDSDSGDSMPDVSELRRSRRSVRASSSTAALNGSSRRRSSRFAGDDAPQNSTSVATTGGNSMEAAQNAIRTARNRYLVEKAKLEFIRSENSRLWQHLQALEAEQKRVARECTSALEQALLFELGPDVDAIFSPPTSPTLPPNGVGEKDALRQEVEEEEIAARGTSIDDEDKMKVVAAT</sequence>
<organism evidence="12 14">
    <name type="scientific">Ustilago bromivora</name>
    <dbReference type="NCBI Taxonomy" id="307758"/>
    <lineage>
        <taxon>Eukaryota</taxon>
        <taxon>Fungi</taxon>
        <taxon>Dikarya</taxon>
        <taxon>Basidiomycota</taxon>
        <taxon>Ustilaginomycotina</taxon>
        <taxon>Ustilaginomycetes</taxon>
        <taxon>Ustilaginales</taxon>
        <taxon>Ustilaginaceae</taxon>
        <taxon>Ustilago</taxon>
    </lineage>
</organism>
<dbReference type="GO" id="GO:0000978">
    <property type="term" value="F:RNA polymerase II cis-regulatory region sequence-specific DNA binding"/>
    <property type="evidence" value="ECO:0007669"/>
    <property type="project" value="TreeGrafter"/>
</dbReference>
<dbReference type="EMBL" id="ULHB01000013">
    <property type="protein sequence ID" value="SYW75986.1"/>
    <property type="molecule type" value="Genomic_DNA"/>
</dbReference>
<comment type="similarity">
    <text evidence="2">Belongs to the GLI C2H2-type zinc-finger protein family.</text>
</comment>
<evidence type="ECO:0000313" key="12">
    <source>
        <dbReference type="EMBL" id="SAM84411.1"/>
    </source>
</evidence>
<keyword evidence="4" id="KW-0677">Repeat</keyword>
<feature type="compositionally biased region" description="Pro residues" evidence="10">
    <location>
        <begin position="42"/>
        <end position="51"/>
    </location>
</feature>
<dbReference type="Proteomes" id="UP000658997">
    <property type="component" value="Unassembled WGS sequence"/>
</dbReference>
<evidence type="ECO:0000256" key="1">
    <source>
        <dbReference type="ARBA" id="ARBA00004123"/>
    </source>
</evidence>
<evidence type="ECO:0000313" key="14">
    <source>
        <dbReference type="Proteomes" id="UP000179920"/>
    </source>
</evidence>
<dbReference type="SUPFAM" id="SSF57667">
    <property type="entry name" value="beta-beta-alpha zinc fingers"/>
    <property type="match status" value="2"/>
</dbReference>
<dbReference type="PROSITE" id="PS00028">
    <property type="entry name" value="ZINC_FINGER_C2H2_1"/>
    <property type="match status" value="2"/>
</dbReference>
<evidence type="ECO:0000256" key="2">
    <source>
        <dbReference type="ARBA" id="ARBA00010831"/>
    </source>
</evidence>
<dbReference type="SMART" id="SM00355">
    <property type="entry name" value="ZnF_C2H2"/>
    <property type="match status" value="3"/>
</dbReference>
<evidence type="ECO:0000256" key="7">
    <source>
        <dbReference type="ARBA" id="ARBA00023125"/>
    </source>
</evidence>
<dbReference type="GO" id="GO:0005634">
    <property type="term" value="C:nucleus"/>
    <property type="evidence" value="ECO:0007669"/>
    <property type="project" value="UniProtKB-SubCell"/>
</dbReference>
<dbReference type="Pfam" id="PF23561">
    <property type="entry name" value="zf-C2H2_15"/>
    <property type="match status" value="1"/>
</dbReference>
<dbReference type="OrthoDB" id="3437960at2759"/>
<evidence type="ECO:0000256" key="4">
    <source>
        <dbReference type="ARBA" id="ARBA00022737"/>
    </source>
</evidence>
<feature type="region of interest" description="Disordered" evidence="10">
    <location>
        <begin position="1"/>
        <end position="117"/>
    </location>
</feature>
<dbReference type="Proteomes" id="UP000179920">
    <property type="component" value="Chromosome XIV"/>
</dbReference>
<keyword evidence="8" id="KW-0539">Nucleus</keyword>
<evidence type="ECO:0000256" key="6">
    <source>
        <dbReference type="ARBA" id="ARBA00022833"/>
    </source>
</evidence>
<dbReference type="Pfam" id="PF00096">
    <property type="entry name" value="zf-C2H2"/>
    <property type="match status" value="1"/>
</dbReference>
<name>A0A1K0H8T2_9BASI</name>
<feature type="region of interest" description="Disordered" evidence="10">
    <location>
        <begin position="332"/>
        <end position="441"/>
    </location>
</feature>
<keyword evidence="6" id="KW-0862">Zinc</keyword>
<dbReference type="Gene3D" id="3.30.160.60">
    <property type="entry name" value="Classic Zinc Finger"/>
    <property type="match status" value="2"/>
</dbReference>
<reference evidence="14" key="1">
    <citation type="submission" date="2016-04" db="EMBL/GenBank/DDBJ databases">
        <authorList>
            <person name="Guldener U."/>
            <person name="Guldener U."/>
        </authorList>
    </citation>
    <scope>NUCLEOTIDE SEQUENCE [LARGE SCALE GENOMIC DNA]</scope>
    <source>
        <strain evidence="14">UB2112</strain>
    </source>
</reference>
<evidence type="ECO:0000313" key="15">
    <source>
        <dbReference type="Proteomes" id="UP000658997"/>
    </source>
</evidence>
<dbReference type="InterPro" id="IPR036236">
    <property type="entry name" value="Znf_C2H2_sf"/>
</dbReference>
<evidence type="ECO:0000313" key="13">
    <source>
        <dbReference type="EMBL" id="SYW75986.1"/>
    </source>
</evidence>
<dbReference type="GO" id="GO:0000981">
    <property type="term" value="F:DNA-binding transcription factor activity, RNA polymerase II-specific"/>
    <property type="evidence" value="ECO:0007669"/>
    <property type="project" value="TreeGrafter"/>
</dbReference>
<keyword evidence="3" id="KW-0479">Metal-binding</keyword>
<reference evidence="13" key="3">
    <citation type="submission" date="2018-08" db="EMBL/GenBank/DDBJ databases">
        <authorList>
            <person name="Guldener U."/>
        </authorList>
    </citation>
    <scope>NUCLEOTIDE SEQUENCE</scope>
    <source>
        <strain evidence="13">UB2</strain>
    </source>
</reference>
<evidence type="ECO:0000256" key="5">
    <source>
        <dbReference type="ARBA" id="ARBA00022771"/>
    </source>
</evidence>
<proteinExistence type="inferred from homology"/>
<dbReference type="FunFam" id="3.30.160.60:FF:000201">
    <property type="entry name" value="C2H2 finger domain protein (Gli3)"/>
    <property type="match status" value="1"/>
</dbReference>
<evidence type="ECO:0000256" key="3">
    <source>
        <dbReference type="ARBA" id="ARBA00022723"/>
    </source>
</evidence>
<reference evidence="12" key="2">
    <citation type="submission" date="2016-04" db="EMBL/GenBank/DDBJ databases">
        <authorList>
            <person name="Evans L.H."/>
            <person name="Alamgir A."/>
            <person name="Owens N."/>
            <person name="Weber N.D."/>
            <person name="Virtaneva K."/>
            <person name="Barbian K."/>
            <person name="Babar A."/>
            <person name="Rosenke K."/>
        </authorList>
    </citation>
    <scope>NUCLEOTIDE SEQUENCE</scope>
    <source>
        <strain evidence="12">UB2112</strain>
    </source>
</reference>
<accession>A0A1K0H8T2</accession>
<feature type="compositionally biased region" description="Polar residues" evidence="10">
    <location>
        <begin position="53"/>
        <end position="62"/>
    </location>
</feature>
<dbReference type="GO" id="GO:0008270">
    <property type="term" value="F:zinc ion binding"/>
    <property type="evidence" value="ECO:0007669"/>
    <property type="project" value="UniProtKB-KW"/>
</dbReference>
<feature type="domain" description="C2H2-type" evidence="11">
    <location>
        <begin position="156"/>
        <end position="188"/>
    </location>
</feature>
<dbReference type="InterPro" id="IPR043359">
    <property type="entry name" value="GLI-like"/>
</dbReference>
<protein>
    <recommendedName>
        <fullName evidence="11">C2H2-type domain-containing protein</fullName>
    </recommendedName>
</protein>
<feature type="compositionally biased region" description="Polar residues" evidence="10">
    <location>
        <begin position="427"/>
        <end position="441"/>
    </location>
</feature>
<comment type="subcellular location">
    <subcellularLocation>
        <location evidence="1">Nucleus</location>
    </subcellularLocation>
</comment>
<keyword evidence="15" id="KW-1185">Reference proteome</keyword>
<dbReference type="InterPro" id="IPR013087">
    <property type="entry name" value="Znf_C2H2_type"/>
</dbReference>